<dbReference type="GO" id="GO:0006508">
    <property type="term" value="P:proteolysis"/>
    <property type="evidence" value="ECO:0007669"/>
    <property type="project" value="UniProtKB-KW"/>
</dbReference>
<keyword evidence="4" id="KW-0788">Thiol protease</keyword>
<dbReference type="Gene3D" id="3.90.1720.10">
    <property type="entry name" value="endopeptidase domain like (from Nostoc punctiforme)"/>
    <property type="match status" value="1"/>
</dbReference>
<evidence type="ECO:0000256" key="2">
    <source>
        <dbReference type="ARBA" id="ARBA00022670"/>
    </source>
</evidence>
<accession>A0A9D2KPG0</accession>
<name>A0A9D2KPG0_9BACT</name>
<dbReference type="InterPro" id="IPR000064">
    <property type="entry name" value="NLP_P60_dom"/>
</dbReference>
<organism evidence="6 7">
    <name type="scientific">Candidatus Desulfovibrio intestinavium</name>
    <dbReference type="NCBI Taxonomy" id="2838534"/>
    <lineage>
        <taxon>Bacteria</taxon>
        <taxon>Pseudomonadati</taxon>
        <taxon>Thermodesulfobacteriota</taxon>
        <taxon>Desulfovibrionia</taxon>
        <taxon>Desulfovibrionales</taxon>
        <taxon>Desulfovibrionaceae</taxon>
        <taxon>Desulfovibrio</taxon>
    </lineage>
</organism>
<keyword evidence="3" id="KW-0378">Hydrolase</keyword>
<dbReference type="GO" id="GO:0008234">
    <property type="term" value="F:cysteine-type peptidase activity"/>
    <property type="evidence" value="ECO:0007669"/>
    <property type="project" value="UniProtKB-KW"/>
</dbReference>
<gene>
    <name evidence="6" type="ORF">H9784_04040</name>
</gene>
<dbReference type="PROSITE" id="PS51935">
    <property type="entry name" value="NLPC_P60"/>
    <property type="match status" value="1"/>
</dbReference>
<dbReference type="PANTHER" id="PTHR47053">
    <property type="entry name" value="MUREIN DD-ENDOPEPTIDASE MEPH-RELATED"/>
    <property type="match status" value="1"/>
</dbReference>
<dbReference type="SUPFAM" id="SSF54001">
    <property type="entry name" value="Cysteine proteinases"/>
    <property type="match status" value="1"/>
</dbReference>
<evidence type="ECO:0000256" key="3">
    <source>
        <dbReference type="ARBA" id="ARBA00022801"/>
    </source>
</evidence>
<comment type="similarity">
    <text evidence="1">Belongs to the peptidase C40 family.</text>
</comment>
<dbReference type="PANTHER" id="PTHR47053:SF1">
    <property type="entry name" value="MUREIN DD-ENDOPEPTIDASE MEPH-RELATED"/>
    <property type="match status" value="1"/>
</dbReference>
<evidence type="ECO:0000256" key="4">
    <source>
        <dbReference type="ARBA" id="ARBA00022807"/>
    </source>
</evidence>
<dbReference type="InterPro" id="IPR051202">
    <property type="entry name" value="Peptidase_C40"/>
</dbReference>
<comment type="caution">
    <text evidence="6">The sequence shown here is derived from an EMBL/GenBank/DDBJ whole genome shotgun (WGS) entry which is preliminary data.</text>
</comment>
<dbReference type="PROSITE" id="PS51257">
    <property type="entry name" value="PROKAR_LIPOPROTEIN"/>
    <property type="match status" value="1"/>
</dbReference>
<feature type="domain" description="NlpC/P60" evidence="5">
    <location>
        <begin position="39"/>
        <end position="163"/>
    </location>
</feature>
<keyword evidence="2" id="KW-0645">Protease</keyword>
<dbReference type="Proteomes" id="UP000823821">
    <property type="component" value="Unassembled WGS sequence"/>
</dbReference>
<reference evidence="6" key="2">
    <citation type="submission" date="2021-04" db="EMBL/GenBank/DDBJ databases">
        <authorList>
            <person name="Gilroy R."/>
        </authorList>
    </citation>
    <scope>NUCLEOTIDE SEQUENCE</scope>
    <source>
        <strain evidence="6">5032</strain>
    </source>
</reference>
<dbReference type="InterPro" id="IPR038765">
    <property type="entry name" value="Papain-like_cys_pep_sf"/>
</dbReference>
<evidence type="ECO:0000313" key="6">
    <source>
        <dbReference type="EMBL" id="HJA78732.1"/>
    </source>
</evidence>
<evidence type="ECO:0000313" key="7">
    <source>
        <dbReference type="Proteomes" id="UP000823821"/>
    </source>
</evidence>
<dbReference type="AlphaFoldDB" id="A0A9D2KPG0"/>
<sequence>MCRWLRITSPLVLGLCSAWLLSGCGFWGASSTPRNDITPVQAQRVVKTAYSQMGKKYRSGGASPAKGFDCSGLIYWAYRQNGLDMPRITVDQARTGRAVSRNQARPGDIVVFRTGNSPRGLHTGIYTGGDKFIHSPRRGERVREESITVDYWRKKLVTVRRVSR</sequence>
<protein>
    <submittedName>
        <fullName evidence="6">C40 family peptidase</fullName>
    </submittedName>
</protein>
<reference evidence="6" key="1">
    <citation type="journal article" date="2021" name="PeerJ">
        <title>Extensive microbial diversity within the chicken gut microbiome revealed by metagenomics and culture.</title>
        <authorList>
            <person name="Gilroy R."/>
            <person name="Ravi A."/>
            <person name="Getino M."/>
            <person name="Pursley I."/>
            <person name="Horton D.L."/>
            <person name="Alikhan N.F."/>
            <person name="Baker D."/>
            <person name="Gharbi K."/>
            <person name="Hall N."/>
            <person name="Watson M."/>
            <person name="Adriaenssens E.M."/>
            <person name="Foster-Nyarko E."/>
            <person name="Jarju S."/>
            <person name="Secka A."/>
            <person name="Antonio M."/>
            <person name="Oren A."/>
            <person name="Chaudhuri R.R."/>
            <person name="La Ragione R."/>
            <person name="Hildebrand F."/>
            <person name="Pallen M.J."/>
        </authorList>
    </citation>
    <scope>NUCLEOTIDE SEQUENCE</scope>
    <source>
        <strain evidence="6">5032</strain>
    </source>
</reference>
<proteinExistence type="inferred from homology"/>
<dbReference type="EMBL" id="DWZD01000026">
    <property type="protein sequence ID" value="HJA78732.1"/>
    <property type="molecule type" value="Genomic_DNA"/>
</dbReference>
<evidence type="ECO:0000259" key="5">
    <source>
        <dbReference type="PROSITE" id="PS51935"/>
    </source>
</evidence>
<evidence type="ECO:0000256" key="1">
    <source>
        <dbReference type="ARBA" id="ARBA00007074"/>
    </source>
</evidence>
<dbReference type="Pfam" id="PF00877">
    <property type="entry name" value="NLPC_P60"/>
    <property type="match status" value="1"/>
</dbReference>